<dbReference type="RefSeq" id="WP_115517386.1">
    <property type="nucleotide sequence ID" value="NZ_QRGO01000001.1"/>
</dbReference>
<dbReference type="InterPro" id="IPR019285">
    <property type="entry name" value="DUF2336"/>
</dbReference>
<dbReference type="InterPro" id="IPR016024">
    <property type="entry name" value="ARM-type_fold"/>
</dbReference>
<evidence type="ECO:0000313" key="2">
    <source>
        <dbReference type="Proteomes" id="UP000263993"/>
    </source>
</evidence>
<evidence type="ECO:0000313" key="1">
    <source>
        <dbReference type="EMBL" id="RDV05360.1"/>
    </source>
</evidence>
<dbReference type="SUPFAM" id="SSF48371">
    <property type="entry name" value="ARM repeat"/>
    <property type="match status" value="1"/>
</dbReference>
<dbReference type="AlphaFoldDB" id="A0A371BCS5"/>
<dbReference type="EMBL" id="QRGO01000001">
    <property type="protein sequence ID" value="RDV05360.1"/>
    <property type="molecule type" value="Genomic_DNA"/>
</dbReference>
<dbReference type="PIRSF" id="PIRSF035865">
    <property type="entry name" value="UCP035865"/>
    <property type="match status" value="1"/>
</dbReference>
<accession>A0A371BCS5</accession>
<dbReference type="Proteomes" id="UP000263993">
    <property type="component" value="Unassembled WGS sequence"/>
</dbReference>
<proteinExistence type="predicted"/>
<comment type="caution">
    <text evidence="1">The sequence shown here is derived from an EMBL/GenBank/DDBJ whole genome shotgun (WGS) entry which is preliminary data.</text>
</comment>
<reference evidence="2" key="1">
    <citation type="submission" date="2018-08" db="EMBL/GenBank/DDBJ databases">
        <authorList>
            <person name="Kim S.-J."/>
            <person name="Jung G.-Y."/>
        </authorList>
    </citation>
    <scope>NUCLEOTIDE SEQUENCE [LARGE SCALE GENOMIC DNA]</scope>
    <source>
        <strain evidence="2">GY_H</strain>
    </source>
</reference>
<keyword evidence="2" id="KW-1185">Reference proteome</keyword>
<sequence>MIVRQFLQWLRNASPGERAEATSALARAYLHSDLSADDLSAAEGAMIMLLDDPSPLVRGALAQVFASAQKAPPIVVHALAADQPEVAIPVLSRSPLLSDEDLVDLFATAQPDSQLAIASRAILTTPVAAAIAEVGCAQACLALLENPDADIALFSIDRIIERFGHLAAIRENLIARSDLPMATRQALLAKLSQTLAGFVTARHWLGSEHAEYAAREACEKATVALAAETPYEEIAELMRHLRQSGQLTAGMILRALLSGNVVLFEEAIAELTGMSIDRVSAYINDKHVSGFRAIYTKAGLPDAAYPAFREAIAALRDGILVGETGGVSRLKRRMVEHVLHACALERRDDMASLLALLRRFAVEAAREEARMFCDDLVAYEPMPYMPQIHETRLVA</sequence>
<gene>
    <name evidence="1" type="ORF">DXH78_12725</name>
</gene>
<protein>
    <submittedName>
        <fullName evidence="1">DUF2336 domain-containing protein</fullName>
    </submittedName>
</protein>
<dbReference type="InterPro" id="IPR014598">
    <property type="entry name" value="UCP035865"/>
</dbReference>
<dbReference type="Pfam" id="PF10098">
    <property type="entry name" value="DUF2336"/>
    <property type="match status" value="1"/>
</dbReference>
<organism evidence="1 2">
    <name type="scientific">Undibacter mobilis</name>
    <dbReference type="NCBI Taxonomy" id="2292256"/>
    <lineage>
        <taxon>Bacteria</taxon>
        <taxon>Pseudomonadati</taxon>
        <taxon>Pseudomonadota</taxon>
        <taxon>Alphaproteobacteria</taxon>
        <taxon>Hyphomicrobiales</taxon>
        <taxon>Nitrobacteraceae</taxon>
        <taxon>Undibacter</taxon>
    </lineage>
</organism>
<dbReference type="OrthoDB" id="9798569at2"/>
<name>A0A371BCS5_9BRAD</name>